<reference evidence="2 3" key="1">
    <citation type="submission" date="2017-09" db="EMBL/GenBank/DDBJ databases">
        <title>Depth-based differentiation of microbial function through sediment-hosted aquifers and enrichment of novel symbionts in the deep terrestrial subsurface.</title>
        <authorList>
            <person name="Probst A.J."/>
            <person name="Ladd B."/>
            <person name="Jarett J.K."/>
            <person name="Geller-Mcgrath D.E."/>
            <person name="Sieber C.M."/>
            <person name="Emerson J.B."/>
            <person name="Anantharaman K."/>
            <person name="Thomas B.C."/>
            <person name="Malmstrom R."/>
            <person name="Stieglmeier M."/>
            <person name="Klingl A."/>
            <person name="Woyke T."/>
            <person name="Ryan C.M."/>
            <person name="Banfield J.F."/>
        </authorList>
    </citation>
    <scope>NUCLEOTIDE SEQUENCE [LARGE SCALE GENOMIC DNA]</scope>
    <source>
        <strain evidence="2">CG_4_10_14_0_8_um_filter_42_10</strain>
    </source>
</reference>
<dbReference type="Pfam" id="PF26314">
    <property type="entry name" value="MptA_B_family"/>
    <property type="match status" value="1"/>
</dbReference>
<organism evidence="2 3">
    <name type="scientific">Candidatus Kerfeldbacteria bacterium CG_4_10_14_0_8_um_filter_42_10</name>
    <dbReference type="NCBI Taxonomy" id="2014248"/>
    <lineage>
        <taxon>Bacteria</taxon>
        <taxon>Candidatus Kerfeldiibacteriota</taxon>
    </lineage>
</organism>
<dbReference type="AlphaFoldDB" id="A0A2M7RJH8"/>
<comment type="caution">
    <text evidence="2">The sequence shown here is derived from an EMBL/GenBank/DDBJ whole genome shotgun (WGS) entry which is preliminary data.</text>
</comment>
<feature type="transmembrane region" description="Helical" evidence="1">
    <location>
        <begin position="276"/>
        <end position="296"/>
    </location>
</feature>
<evidence type="ECO:0000313" key="2">
    <source>
        <dbReference type="EMBL" id="PIY96864.1"/>
    </source>
</evidence>
<evidence type="ECO:0000256" key="1">
    <source>
        <dbReference type="SAM" id="Phobius"/>
    </source>
</evidence>
<proteinExistence type="predicted"/>
<feature type="transmembrane region" description="Helical" evidence="1">
    <location>
        <begin position="238"/>
        <end position="264"/>
    </location>
</feature>
<feature type="transmembrane region" description="Helical" evidence="1">
    <location>
        <begin position="416"/>
        <end position="445"/>
    </location>
</feature>
<feature type="transmembrane region" description="Helical" evidence="1">
    <location>
        <begin position="213"/>
        <end position="231"/>
    </location>
</feature>
<feature type="transmembrane region" description="Helical" evidence="1">
    <location>
        <begin position="377"/>
        <end position="396"/>
    </location>
</feature>
<evidence type="ECO:0008006" key="4">
    <source>
        <dbReference type="Google" id="ProtNLM"/>
    </source>
</evidence>
<feature type="transmembrane region" description="Helical" evidence="1">
    <location>
        <begin position="5"/>
        <end position="26"/>
    </location>
</feature>
<accession>A0A2M7RJH8</accession>
<dbReference type="EMBL" id="PFMD01000025">
    <property type="protein sequence ID" value="PIY96864.1"/>
    <property type="molecule type" value="Genomic_DNA"/>
</dbReference>
<dbReference type="Proteomes" id="UP000230779">
    <property type="component" value="Unassembled WGS sequence"/>
</dbReference>
<keyword evidence="1" id="KW-1133">Transmembrane helix</keyword>
<gene>
    <name evidence="2" type="ORF">COY66_02385</name>
</gene>
<name>A0A2M7RJH8_9BACT</name>
<feature type="transmembrane region" description="Helical" evidence="1">
    <location>
        <begin position="163"/>
        <end position="184"/>
    </location>
</feature>
<keyword evidence="1" id="KW-0812">Transmembrane</keyword>
<protein>
    <recommendedName>
        <fullName evidence="4">Glycosyltransferase RgtA/B/C/D-like domain-containing protein</fullName>
    </recommendedName>
</protein>
<feature type="transmembrane region" description="Helical" evidence="1">
    <location>
        <begin position="345"/>
        <end position="365"/>
    </location>
</feature>
<feature type="transmembrane region" description="Helical" evidence="1">
    <location>
        <begin position="71"/>
        <end position="90"/>
    </location>
</feature>
<keyword evidence="1" id="KW-0472">Membrane</keyword>
<feature type="transmembrane region" description="Helical" evidence="1">
    <location>
        <begin position="38"/>
        <end position="59"/>
    </location>
</feature>
<sequence length="461" mass="53625">MRTKIIILGLIISALFALLAYIPFGFQSLSTPPLNDHILIYFFLISLGLLISYFAAYRLIKEEKSQRISKIIVLFALIFSVILILIPSIGSADVFNYIFRARIQTVYGENPYLVATEGFKSDLFYNFSPQEWNYLPMQYGPLWTSLSIGFSYLAQDSFFWNQFLYKLLALLTNFGIIYFIWKILGIINPDYRIRGILLYAWNPLILFEAVNNVHNDLLMIFFVVAAIYFFLKKKYLFCLLLLLFSVLVKYITVLLFPVFLLFLWKEIIVPGERIKIFIKAAAILLVAAVLLYLPFWKGTGIFQGLADQSKIASYMNLSLFPSFLFNFILSLKSILTLTLDQIMKIVSIGGMIAFAIIYFWQLRLIKQKGDDFVHRNFLILLGYILYAACFLQPWYFLWFLPLAVLIDKKYFPEFVFLFTLIGLLSYVFIVMSIILIVFFLALLFLSLTTKKNYFPPFLGFH</sequence>
<feature type="transmembrane region" description="Helical" evidence="1">
    <location>
        <begin position="317"/>
        <end position="339"/>
    </location>
</feature>
<evidence type="ECO:0000313" key="3">
    <source>
        <dbReference type="Proteomes" id="UP000230779"/>
    </source>
</evidence>